<dbReference type="PANTHER" id="PTHR33573">
    <property type="entry name" value="CASP-LIKE PROTEIN 4A4"/>
    <property type="match status" value="1"/>
</dbReference>
<dbReference type="NCBIfam" id="TIGR01569">
    <property type="entry name" value="A_tha_TIGR01569"/>
    <property type="match status" value="1"/>
</dbReference>
<comment type="similarity">
    <text evidence="2 8">Belongs to the Casparian strip membrane proteins (CASP) family.</text>
</comment>
<dbReference type="InterPro" id="IPR006702">
    <property type="entry name" value="CASP_dom"/>
</dbReference>
<keyword evidence="4 8" id="KW-1003">Cell membrane</keyword>
<dbReference type="InterPro" id="IPR006459">
    <property type="entry name" value="CASP/CASPL"/>
</dbReference>
<evidence type="ECO:0000256" key="1">
    <source>
        <dbReference type="ARBA" id="ARBA00004651"/>
    </source>
</evidence>
<comment type="caution">
    <text evidence="10">The sequence shown here is derived from an EMBL/GenBank/DDBJ whole genome shotgun (WGS) entry which is preliminary data.</text>
</comment>
<dbReference type="Proteomes" id="UP001412067">
    <property type="component" value="Unassembled WGS sequence"/>
</dbReference>
<dbReference type="EMBL" id="JBBWWR010000018">
    <property type="protein sequence ID" value="KAK8943808.1"/>
    <property type="molecule type" value="Genomic_DNA"/>
</dbReference>
<dbReference type="PANTHER" id="PTHR33573:SF64">
    <property type="entry name" value="CASP-LIKE PROTEIN 2B1"/>
    <property type="match status" value="1"/>
</dbReference>
<comment type="subunit">
    <text evidence="3 8">Homodimer and heterodimers.</text>
</comment>
<keyword evidence="5 8" id="KW-0812">Transmembrane</keyword>
<evidence type="ECO:0000256" key="5">
    <source>
        <dbReference type="ARBA" id="ARBA00022692"/>
    </source>
</evidence>
<proteinExistence type="inferred from homology"/>
<evidence type="ECO:0000256" key="2">
    <source>
        <dbReference type="ARBA" id="ARBA00007651"/>
    </source>
</evidence>
<accession>A0ABR2LKZ5</accession>
<feature type="transmembrane region" description="Helical" evidence="8">
    <location>
        <begin position="12"/>
        <end position="30"/>
    </location>
</feature>
<keyword evidence="7 8" id="KW-0472">Membrane</keyword>
<feature type="transmembrane region" description="Helical" evidence="8">
    <location>
        <begin position="50"/>
        <end position="69"/>
    </location>
</feature>
<organism evidence="10 11">
    <name type="scientific">Platanthera guangdongensis</name>
    <dbReference type="NCBI Taxonomy" id="2320717"/>
    <lineage>
        <taxon>Eukaryota</taxon>
        <taxon>Viridiplantae</taxon>
        <taxon>Streptophyta</taxon>
        <taxon>Embryophyta</taxon>
        <taxon>Tracheophyta</taxon>
        <taxon>Spermatophyta</taxon>
        <taxon>Magnoliopsida</taxon>
        <taxon>Liliopsida</taxon>
        <taxon>Asparagales</taxon>
        <taxon>Orchidaceae</taxon>
        <taxon>Orchidoideae</taxon>
        <taxon>Orchideae</taxon>
        <taxon>Orchidinae</taxon>
        <taxon>Platanthera</taxon>
    </lineage>
</organism>
<name>A0ABR2LKZ5_9ASPA</name>
<reference evidence="10 11" key="1">
    <citation type="journal article" date="2022" name="Nat. Plants">
        <title>Genomes of leafy and leafless Platanthera orchids illuminate the evolution of mycoheterotrophy.</title>
        <authorList>
            <person name="Li M.H."/>
            <person name="Liu K.W."/>
            <person name="Li Z."/>
            <person name="Lu H.C."/>
            <person name="Ye Q.L."/>
            <person name="Zhang D."/>
            <person name="Wang J.Y."/>
            <person name="Li Y.F."/>
            <person name="Zhong Z.M."/>
            <person name="Liu X."/>
            <person name="Yu X."/>
            <person name="Liu D.K."/>
            <person name="Tu X.D."/>
            <person name="Liu B."/>
            <person name="Hao Y."/>
            <person name="Liao X.Y."/>
            <person name="Jiang Y.T."/>
            <person name="Sun W.H."/>
            <person name="Chen J."/>
            <person name="Chen Y.Q."/>
            <person name="Ai Y."/>
            <person name="Zhai J.W."/>
            <person name="Wu S.S."/>
            <person name="Zhou Z."/>
            <person name="Hsiao Y.Y."/>
            <person name="Wu W.L."/>
            <person name="Chen Y.Y."/>
            <person name="Lin Y.F."/>
            <person name="Hsu J.L."/>
            <person name="Li C.Y."/>
            <person name="Wang Z.W."/>
            <person name="Zhao X."/>
            <person name="Zhong W.Y."/>
            <person name="Ma X.K."/>
            <person name="Ma L."/>
            <person name="Huang J."/>
            <person name="Chen G.Z."/>
            <person name="Huang M.Z."/>
            <person name="Huang L."/>
            <person name="Peng D.H."/>
            <person name="Luo Y.B."/>
            <person name="Zou S.Q."/>
            <person name="Chen S.P."/>
            <person name="Lan S."/>
            <person name="Tsai W.C."/>
            <person name="Van de Peer Y."/>
            <person name="Liu Z.J."/>
        </authorList>
    </citation>
    <scope>NUCLEOTIDE SEQUENCE [LARGE SCALE GENOMIC DNA]</scope>
    <source>
        <strain evidence="10">Lor288</strain>
    </source>
</reference>
<evidence type="ECO:0000256" key="7">
    <source>
        <dbReference type="ARBA" id="ARBA00023136"/>
    </source>
</evidence>
<evidence type="ECO:0000256" key="3">
    <source>
        <dbReference type="ARBA" id="ARBA00011489"/>
    </source>
</evidence>
<keyword evidence="6 8" id="KW-1133">Transmembrane helix</keyword>
<evidence type="ECO:0000259" key="9">
    <source>
        <dbReference type="Pfam" id="PF04535"/>
    </source>
</evidence>
<evidence type="ECO:0000313" key="11">
    <source>
        <dbReference type="Proteomes" id="UP001412067"/>
    </source>
</evidence>
<evidence type="ECO:0000313" key="10">
    <source>
        <dbReference type="EMBL" id="KAK8943808.1"/>
    </source>
</evidence>
<gene>
    <name evidence="10" type="ORF">KSP40_PGU007430</name>
</gene>
<evidence type="ECO:0000256" key="4">
    <source>
        <dbReference type="ARBA" id="ARBA00022475"/>
    </source>
</evidence>
<evidence type="ECO:0000256" key="6">
    <source>
        <dbReference type="ARBA" id="ARBA00022989"/>
    </source>
</evidence>
<keyword evidence="11" id="KW-1185">Reference proteome</keyword>
<feature type="domain" description="Casparian strip membrane protein" evidence="9">
    <location>
        <begin position="5"/>
        <end position="153"/>
    </location>
</feature>
<feature type="transmembrane region" description="Helical" evidence="8">
    <location>
        <begin position="149"/>
        <end position="170"/>
    </location>
</feature>
<comment type="subcellular location">
    <subcellularLocation>
        <location evidence="1 8">Cell membrane</location>
        <topology evidence="1 8">Multi-pass membrane protein</topology>
    </subcellularLocation>
</comment>
<feature type="transmembrane region" description="Helical" evidence="8">
    <location>
        <begin position="89"/>
        <end position="112"/>
    </location>
</feature>
<sequence>MSPERRLRVTELGLRIAVLGLGLAASALVGSDSQVRKFFSMEKKAKFTDMKVLVFFVVANAVAAGYNLLQIVRCLLGTMKGSFVFNKGFASIIFSCDQVVAYVTLSAAAAAMQSGMVGQFGQPELQWMKICNMYRSFCTQAGEGLGSAFMASFGMIIISCISSFNLFRLFGSKKSSVSL</sequence>
<protein>
    <recommendedName>
        <fullName evidence="8">CASP-like protein</fullName>
    </recommendedName>
</protein>
<evidence type="ECO:0000256" key="8">
    <source>
        <dbReference type="RuleBase" id="RU361233"/>
    </source>
</evidence>
<dbReference type="Pfam" id="PF04535">
    <property type="entry name" value="CASP_dom"/>
    <property type="match status" value="1"/>
</dbReference>